<dbReference type="PANTHER" id="PTHR43434:SF1">
    <property type="entry name" value="PHOSPHOGLYCOLATE PHOSPHATASE"/>
    <property type="match status" value="1"/>
</dbReference>
<sequence>MPAIRLVLLDAGGTLTVGVPPREERLRRACEHFGLAPVPDFATAREGLRAVERFFIAAAQEGQMLDRETVREAVQTMLRAMGVFGKLDDPALLWDFVETQYETETLMDGAVETLTVLRRQGYRLAIASNAPPTYTQRLNALGLTDLVDAIFLSDVVGYAKPDPRFFRFILEQMEVVPDETVHVGNSFWHDVIGAQRAGIVPVFFDWREVLPDCPCPRITALAQLPSLLVTLAP</sequence>
<dbReference type="Gene3D" id="1.10.150.240">
    <property type="entry name" value="Putative phosphatase, domain 2"/>
    <property type="match status" value="1"/>
</dbReference>
<accession>A0A2H5XA26</accession>
<dbReference type="InterPro" id="IPR050155">
    <property type="entry name" value="HAD-like_hydrolase_sf"/>
</dbReference>
<dbReference type="PANTHER" id="PTHR43434">
    <property type="entry name" value="PHOSPHOGLYCOLATE PHOSPHATASE"/>
    <property type="match status" value="1"/>
</dbReference>
<dbReference type="SFLD" id="SFLDG01129">
    <property type="entry name" value="C1.5:_HAD__Beta-PGM__Phosphata"/>
    <property type="match status" value="1"/>
</dbReference>
<name>A0A2H5XA26_9BACT</name>
<protein>
    <submittedName>
        <fullName evidence="1">HAD-hydrolase YfnB</fullName>
        <ecNumber evidence="1">3.-.-.-</ecNumber>
    </submittedName>
</protein>
<dbReference type="InterPro" id="IPR023214">
    <property type="entry name" value="HAD_sf"/>
</dbReference>
<proteinExistence type="predicted"/>
<dbReference type="GO" id="GO:0006281">
    <property type="term" value="P:DNA repair"/>
    <property type="evidence" value="ECO:0007669"/>
    <property type="project" value="TreeGrafter"/>
</dbReference>
<organism evidence="1 2">
    <name type="scientific">Candidatus Fervidibacter japonicus</name>
    <dbReference type="NCBI Taxonomy" id="2035412"/>
    <lineage>
        <taxon>Bacteria</taxon>
        <taxon>Candidatus Fervidibacterota</taxon>
        <taxon>Candidatus Fervidibacter</taxon>
    </lineage>
</organism>
<dbReference type="InterPro" id="IPR023198">
    <property type="entry name" value="PGP-like_dom2"/>
</dbReference>
<dbReference type="SUPFAM" id="SSF56784">
    <property type="entry name" value="HAD-like"/>
    <property type="match status" value="1"/>
</dbReference>
<dbReference type="InterPro" id="IPR036412">
    <property type="entry name" value="HAD-like_sf"/>
</dbReference>
<keyword evidence="1" id="KW-0378">Hydrolase</keyword>
<dbReference type="Gene3D" id="3.40.50.1000">
    <property type="entry name" value="HAD superfamily/HAD-like"/>
    <property type="match status" value="1"/>
</dbReference>
<reference evidence="2" key="1">
    <citation type="submission" date="2017-09" db="EMBL/GenBank/DDBJ databases">
        <title>Metaegenomics of thermophilic ammonia-oxidizing enrichment culture.</title>
        <authorList>
            <person name="Kato S."/>
            <person name="Suzuki K."/>
        </authorList>
    </citation>
    <scope>NUCLEOTIDE SEQUENCE [LARGE SCALE GENOMIC DNA]</scope>
</reference>
<evidence type="ECO:0000313" key="2">
    <source>
        <dbReference type="Proteomes" id="UP000236173"/>
    </source>
</evidence>
<dbReference type="NCBIfam" id="TIGR01549">
    <property type="entry name" value="HAD-SF-IA-v1"/>
    <property type="match status" value="1"/>
</dbReference>
<dbReference type="EC" id="3.-.-.-" evidence="1"/>
<dbReference type="Pfam" id="PF00702">
    <property type="entry name" value="Hydrolase"/>
    <property type="match status" value="1"/>
</dbReference>
<gene>
    <name evidence="1" type="primary">yfnB</name>
    <name evidence="1" type="ORF">HRbin17_00462</name>
</gene>
<dbReference type="InterPro" id="IPR006439">
    <property type="entry name" value="HAD-SF_hydro_IA"/>
</dbReference>
<dbReference type="SFLD" id="SFLDS00003">
    <property type="entry name" value="Haloacid_Dehalogenase"/>
    <property type="match status" value="1"/>
</dbReference>
<dbReference type="PRINTS" id="PR00413">
    <property type="entry name" value="HADHALOGNASE"/>
</dbReference>
<comment type="caution">
    <text evidence="1">The sequence shown here is derived from an EMBL/GenBank/DDBJ whole genome shotgun (WGS) entry which is preliminary data.</text>
</comment>
<evidence type="ECO:0000313" key="1">
    <source>
        <dbReference type="EMBL" id="GBC97967.1"/>
    </source>
</evidence>
<dbReference type="EMBL" id="BEHT01000004">
    <property type="protein sequence ID" value="GBC97967.1"/>
    <property type="molecule type" value="Genomic_DNA"/>
</dbReference>
<dbReference type="Proteomes" id="UP000236173">
    <property type="component" value="Unassembled WGS sequence"/>
</dbReference>
<dbReference type="GO" id="GO:0008967">
    <property type="term" value="F:phosphoglycolate phosphatase activity"/>
    <property type="evidence" value="ECO:0007669"/>
    <property type="project" value="TreeGrafter"/>
</dbReference>
<dbReference type="AlphaFoldDB" id="A0A2H5XA26"/>